<dbReference type="RefSeq" id="WP_225696399.1">
    <property type="nucleotide sequence ID" value="NZ_JAIXNE010000001.1"/>
</dbReference>
<name>A0A9X1KV11_9BACT</name>
<keyword evidence="3" id="KW-1185">Reference proteome</keyword>
<reference evidence="2" key="1">
    <citation type="submission" date="2021-09" db="EMBL/GenBank/DDBJ databases">
        <title>Fulvivirga sp. isolated from coastal sediment.</title>
        <authorList>
            <person name="Yu H."/>
        </authorList>
    </citation>
    <scope>NUCLEOTIDE SEQUENCE</scope>
    <source>
        <strain evidence="2">1062</strain>
    </source>
</reference>
<dbReference type="AlphaFoldDB" id="A0A9X1KV11"/>
<keyword evidence="1" id="KW-1133">Transmembrane helix</keyword>
<comment type="caution">
    <text evidence="2">The sequence shown here is derived from an EMBL/GenBank/DDBJ whole genome shotgun (WGS) entry which is preliminary data.</text>
</comment>
<accession>A0A9X1KV11</accession>
<gene>
    <name evidence="2" type="ORF">LDX50_00280</name>
</gene>
<organism evidence="2 3">
    <name type="scientific">Fulvivirga sedimenti</name>
    <dbReference type="NCBI Taxonomy" id="2879465"/>
    <lineage>
        <taxon>Bacteria</taxon>
        <taxon>Pseudomonadati</taxon>
        <taxon>Bacteroidota</taxon>
        <taxon>Cytophagia</taxon>
        <taxon>Cytophagales</taxon>
        <taxon>Fulvivirgaceae</taxon>
        <taxon>Fulvivirga</taxon>
    </lineage>
</organism>
<feature type="transmembrane region" description="Helical" evidence="1">
    <location>
        <begin position="12"/>
        <end position="36"/>
    </location>
</feature>
<keyword evidence="1" id="KW-0812">Transmembrane</keyword>
<sequence length="236" mass="27345">MSKKRLKFPEKWRYFLREIFIVIVGILIAFILNSWWQNLREQKSLTVIRQNLREEVRFNQDELSGTLIIHRVAASNALKLLEAFKAGSNEVTMQDTVYYAMLICATFDPADGNINSILNSGKLDLIDDNELIKSLTTWNRMKLDAIEDESAGFSLVEDQLYPFLRTRIDLASHEERLWSRVGDGIRFEISGQPVTIENSLELRNMIAQRYARLKIIIGALNRIDKHQEEMLGLLDK</sequence>
<dbReference type="Proteomes" id="UP001139409">
    <property type="component" value="Unassembled WGS sequence"/>
</dbReference>
<keyword evidence="1" id="KW-0472">Membrane</keyword>
<dbReference type="EMBL" id="JAIXNE010000001">
    <property type="protein sequence ID" value="MCA6073280.1"/>
    <property type="molecule type" value="Genomic_DNA"/>
</dbReference>
<evidence type="ECO:0000256" key="1">
    <source>
        <dbReference type="SAM" id="Phobius"/>
    </source>
</evidence>
<protein>
    <submittedName>
        <fullName evidence="2">Uncharacterized protein</fullName>
    </submittedName>
</protein>
<evidence type="ECO:0000313" key="2">
    <source>
        <dbReference type="EMBL" id="MCA6073280.1"/>
    </source>
</evidence>
<evidence type="ECO:0000313" key="3">
    <source>
        <dbReference type="Proteomes" id="UP001139409"/>
    </source>
</evidence>
<proteinExistence type="predicted"/>